<evidence type="ECO:0000256" key="1">
    <source>
        <dbReference type="SAM" id="MobiDB-lite"/>
    </source>
</evidence>
<dbReference type="AlphaFoldDB" id="A0A6A3ALG4"/>
<evidence type="ECO:0000259" key="2">
    <source>
        <dbReference type="Pfam" id="PF14111"/>
    </source>
</evidence>
<comment type="caution">
    <text evidence="3">The sequence shown here is derived from an EMBL/GenBank/DDBJ whole genome shotgun (WGS) entry which is preliminary data.</text>
</comment>
<name>A0A6A3ALG4_HIBSY</name>
<dbReference type="Proteomes" id="UP000436088">
    <property type="component" value="Unassembled WGS sequence"/>
</dbReference>
<accession>A0A6A3ALG4</accession>
<organism evidence="3 4">
    <name type="scientific">Hibiscus syriacus</name>
    <name type="common">Rose of Sharon</name>
    <dbReference type="NCBI Taxonomy" id="106335"/>
    <lineage>
        <taxon>Eukaryota</taxon>
        <taxon>Viridiplantae</taxon>
        <taxon>Streptophyta</taxon>
        <taxon>Embryophyta</taxon>
        <taxon>Tracheophyta</taxon>
        <taxon>Spermatophyta</taxon>
        <taxon>Magnoliopsida</taxon>
        <taxon>eudicotyledons</taxon>
        <taxon>Gunneridae</taxon>
        <taxon>Pentapetalae</taxon>
        <taxon>rosids</taxon>
        <taxon>malvids</taxon>
        <taxon>Malvales</taxon>
        <taxon>Malvaceae</taxon>
        <taxon>Malvoideae</taxon>
        <taxon>Hibiscus</taxon>
    </lineage>
</organism>
<protein>
    <recommendedName>
        <fullName evidence="2">DUF4283 domain-containing protein</fullName>
    </recommendedName>
</protein>
<proteinExistence type="predicted"/>
<evidence type="ECO:0000313" key="4">
    <source>
        <dbReference type="Proteomes" id="UP000436088"/>
    </source>
</evidence>
<dbReference type="PANTHER" id="PTHR31286:SF99">
    <property type="entry name" value="DUF4283 DOMAIN-CONTAINING PROTEIN"/>
    <property type="match status" value="1"/>
</dbReference>
<keyword evidence="4" id="KW-1185">Reference proteome</keyword>
<reference evidence="3" key="1">
    <citation type="submission" date="2019-09" db="EMBL/GenBank/DDBJ databases">
        <title>Draft genome information of white flower Hibiscus syriacus.</title>
        <authorList>
            <person name="Kim Y.-M."/>
        </authorList>
    </citation>
    <scope>NUCLEOTIDE SEQUENCE [LARGE SCALE GENOMIC DNA]</scope>
    <source>
        <strain evidence="3">YM2019G1</strain>
    </source>
</reference>
<evidence type="ECO:0000313" key="3">
    <source>
        <dbReference type="EMBL" id="KAE8705424.1"/>
    </source>
</evidence>
<dbReference type="InterPro" id="IPR040256">
    <property type="entry name" value="At4g02000-like"/>
</dbReference>
<dbReference type="PANTHER" id="PTHR31286">
    <property type="entry name" value="GLYCINE-RICH CELL WALL STRUCTURAL PROTEIN 1.8-LIKE"/>
    <property type="match status" value="1"/>
</dbReference>
<dbReference type="Pfam" id="PF14111">
    <property type="entry name" value="DUF4283"/>
    <property type="match status" value="1"/>
</dbReference>
<dbReference type="InterPro" id="IPR025558">
    <property type="entry name" value="DUF4283"/>
</dbReference>
<sequence length="231" mass="26129">MEIETAASLAPGTLDKGSSDQAMEGNKDAVSVSPTKSYAATVVVAAGNNSTGVIFGEGDVILQDGDVQIDRSGPYPKTRFSKRVHESIEYNMRRSIIVRLLGKTIGYRMLWNKIKLLWQPQEQFQIIDLDNGYYLVRLELESDYTRILTEGPWMVFASYLTVQPWLRNFDTSDNYPLHVMVWIRLPGLPYRYYKKSLFSLLTSEIGQVIKVDYNKTTGKLGNFARLAVAVD</sequence>
<feature type="region of interest" description="Disordered" evidence="1">
    <location>
        <begin position="1"/>
        <end position="30"/>
    </location>
</feature>
<dbReference type="EMBL" id="VEPZ02000982">
    <property type="protein sequence ID" value="KAE8705424.1"/>
    <property type="molecule type" value="Genomic_DNA"/>
</dbReference>
<gene>
    <name evidence="3" type="ORF">F3Y22_tig00110429pilonHSYRG01193</name>
</gene>
<feature type="domain" description="DUF4283" evidence="2">
    <location>
        <begin position="91"/>
        <end position="171"/>
    </location>
</feature>